<proteinExistence type="inferred from homology"/>
<dbReference type="AlphaFoldDB" id="A0A5A7TNE2"/>
<comment type="catalytic activity">
    <reaction evidence="8">
        <text>(24S)-24,25-epoxycucurbitadienol + H2O = (24R)-24,25-dihydroxycucurbitadienol</text>
        <dbReference type="Rhea" id="RHEA:81855"/>
        <dbReference type="ChEBI" id="CHEBI:15377"/>
        <dbReference type="ChEBI" id="CHEBI:229949"/>
        <dbReference type="ChEBI" id="CHEBI:229950"/>
    </reaction>
    <physiologicalReaction direction="left-to-right" evidence="8">
        <dbReference type="Rhea" id="RHEA:81856"/>
    </physiologicalReaction>
</comment>
<evidence type="ECO:0000256" key="5">
    <source>
        <dbReference type="ARBA" id="ARBA00038334"/>
    </source>
</evidence>
<dbReference type="GO" id="GO:0004301">
    <property type="term" value="F:epoxide hydrolase activity"/>
    <property type="evidence" value="ECO:0007669"/>
    <property type="project" value="UniProtKB-EC"/>
</dbReference>
<dbReference type="EMBL" id="SSTE01014815">
    <property type="protein sequence ID" value="KAA0044388.1"/>
    <property type="molecule type" value="Genomic_DNA"/>
</dbReference>
<evidence type="ECO:0000256" key="8">
    <source>
        <dbReference type="ARBA" id="ARBA00093212"/>
    </source>
</evidence>
<dbReference type="EC" id="3.3.2.10" evidence="3"/>
<dbReference type="FunFam" id="3.40.50.1820:FF:000161">
    <property type="entry name" value="Epoxide hydrolase"/>
    <property type="match status" value="1"/>
</dbReference>
<comment type="subunit">
    <text evidence="2">Homodimer.</text>
</comment>
<reference evidence="12 13" key="1">
    <citation type="submission" date="2019-08" db="EMBL/GenBank/DDBJ databases">
        <title>Draft genome sequences of two oriental melons (Cucumis melo L. var makuwa).</title>
        <authorList>
            <person name="Kwon S.-Y."/>
        </authorList>
    </citation>
    <scope>NUCLEOTIDE SEQUENCE [LARGE SCALE GENOMIC DNA]</scope>
    <source>
        <strain evidence="13">cv. Chang Bougi</strain>
        <strain evidence="12">cv. SW 3</strain>
        <tissue evidence="10">Leaf</tissue>
    </source>
</reference>
<dbReference type="Proteomes" id="UP000321393">
    <property type="component" value="Unassembled WGS sequence"/>
</dbReference>
<comment type="pathway">
    <text evidence="1">Secondary metabolite biosynthesis; terpenoid biosynthesis.</text>
</comment>
<evidence type="ECO:0000256" key="6">
    <source>
        <dbReference type="ARBA" id="ARBA00051067"/>
    </source>
</evidence>
<keyword evidence="4 10" id="KW-0378">Hydrolase</keyword>
<dbReference type="Pfam" id="PF00561">
    <property type="entry name" value="Abhydrolase_1"/>
    <property type="match status" value="1"/>
</dbReference>
<dbReference type="SUPFAM" id="SSF53474">
    <property type="entry name" value="alpha/beta-Hydrolases"/>
    <property type="match status" value="1"/>
</dbReference>
<comment type="similarity">
    <text evidence="5">Belongs to the AB hydrolase superfamily. Epoxide hydrolase family.</text>
</comment>
<organism evidence="10 12">
    <name type="scientific">Cucumis melo var. makuwa</name>
    <name type="common">Oriental melon</name>
    <dbReference type="NCBI Taxonomy" id="1194695"/>
    <lineage>
        <taxon>Eukaryota</taxon>
        <taxon>Viridiplantae</taxon>
        <taxon>Streptophyta</taxon>
        <taxon>Embryophyta</taxon>
        <taxon>Tracheophyta</taxon>
        <taxon>Spermatophyta</taxon>
        <taxon>Magnoliopsida</taxon>
        <taxon>eudicotyledons</taxon>
        <taxon>Gunneridae</taxon>
        <taxon>Pentapetalae</taxon>
        <taxon>rosids</taxon>
        <taxon>fabids</taxon>
        <taxon>Cucurbitales</taxon>
        <taxon>Cucurbitaceae</taxon>
        <taxon>Benincaseae</taxon>
        <taxon>Cucumis</taxon>
    </lineage>
</organism>
<name>A0A5A7TNE2_CUCMM</name>
<comment type="catalytic activity">
    <reaction evidence="6">
        <text>an epoxide + H2O = an ethanediol</text>
        <dbReference type="Rhea" id="RHEA:19037"/>
        <dbReference type="ChEBI" id="CHEBI:15377"/>
        <dbReference type="ChEBI" id="CHEBI:32955"/>
        <dbReference type="ChEBI" id="CHEBI:140594"/>
        <dbReference type="EC" id="3.3.2.10"/>
    </reaction>
    <physiologicalReaction direction="left-to-right" evidence="6">
        <dbReference type="Rhea" id="RHEA:19038"/>
    </physiologicalReaction>
</comment>
<dbReference type="PRINTS" id="PR00412">
    <property type="entry name" value="EPOXHYDRLASE"/>
</dbReference>
<feature type="domain" description="AB hydrolase-1" evidence="9">
    <location>
        <begin position="59"/>
        <end position="175"/>
    </location>
</feature>
<evidence type="ECO:0000313" key="11">
    <source>
        <dbReference type="EMBL" id="TYK29516.1"/>
    </source>
</evidence>
<comment type="caution">
    <text evidence="10">The sequence shown here is derived from an EMBL/GenBank/DDBJ whole genome shotgun (WGS) entry which is preliminary data.</text>
</comment>
<dbReference type="PRINTS" id="PR00111">
    <property type="entry name" value="ABHYDROLASE"/>
</dbReference>
<evidence type="ECO:0000259" key="9">
    <source>
        <dbReference type="Pfam" id="PF00561"/>
    </source>
</evidence>
<evidence type="ECO:0000256" key="4">
    <source>
        <dbReference type="ARBA" id="ARBA00022801"/>
    </source>
</evidence>
<dbReference type="OrthoDB" id="7130006at2759"/>
<comment type="function">
    <text evidence="7">Epoxide hydrolase involved in the biosynthesis of cucurbitacin and mogroside tetracyclic triterpene natural products (e.g. siamenoside I and mogrosides IV, V and VI). Cucurbitacins have cytotoxic properties and exhibit deterrent taste as a defense barrier against herbivores. Mogrosides are nonsugar highly oxygenated compounds used as high-intensity zero-calorie sweeteners; they also possess pharmacological properties such as regulating immunity, lowering blood sugar and lipid levels, protecting the liver, and acting as antioxidants and antitumor agents. Catalyzes the hydrolysis of aromatic epoxide-containing substrates, such as the conversion of 24,25-epoxycucurbitadienol to 24,25-dihydroxycucurbitadienol.</text>
</comment>
<dbReference type="PANTHER" id="PTHR43329">
    <property type="entry name" value="EPOXIDE HYDROLASE"/>
    <property type="match status" value="1"/>
</dbReference>
<dbReference type="Gene3D" id="3.40.50.1820">
    <property type="entry name" value="alpha/beta hydrolase"/>
    <property type="match status" value="1"/>
</dbReference>
<dbReference type="InterPro" id="IPR000639">
    <property type="entry name" value="Epox_hydrolase-like"/>
</dbReference>
<evidence type="ECO:0000256" key="7">
    <source>
        <dbReference type="ARBA" id="ARBA00058358"/>
    </source>
</evidence>
<evidence type="ECO:0000313" key="10">
    <source>
        <dbReference type="EMBL" id="KAA0044388.1"/>
    </source>
</evidence>
<dbReference type="Proteomes" id="UP000321947">
    <property type="component" value="Unassembled WGS sequence"/>
</dbReference>
<gene>
    <name evidence="11" type="ORF">E5676_scaffold655G001190</name>
    <name evidence="10" type="ORF">E6C27_scaffold46G001170</name>
</gene>
<protein>
    <recommendedName>
        <fullName evidence="3">soluble epoxide hydrolase</fullName>
        <ecNumber evidence="3">3.3.2.10</ecNumber>
    </recommendedName>
</protein>
<dbReference type="InterPro" id="IPR029058">
    <property type="entry name" value="AB_hydrolase_fold"/>
</dbReference>
<evidence type="ECO:0000256" key="1">
    <source>
        <dbReference type="ARBA" id="ARBA00004721"/>
    </source>
</evidence>
<dbReference type="EMBL" id="SSTD01001661">
    <property type="protein sequence ID" value="TYK29516.1"/>
    <property type="molecule type" value="Genomic_DNA"/>
</dbReference>
<evidence type="ECO:0000256" key="3">
    <source>
        <dbReference type="ARBA" id="ARBA00013006"/>
    </source>
</evidence>
<evidence type="ECO:0000256" key="2">
    <source>
        <dbReference type="ARBA" id="ARBA00011738"/>
    </source>
</evidence>
<dbReference type="InterPro" id="IPR000073">
    <property type="entry name" value="AB_hydrolase_1"/>
</dbReference>
<evidence type="ECO:0000313" key="13">
    <source>
        <dbReference type="Proteomes" id="UP000321947"/>
    </source>
</evidence>
<evidence type="ECO:0000313" key="12">
    <source>
        <dbReference type="Proteomes" id="UP000321393"/>
    </source>
</evidence>
<accession>A0A5A7TNE2</accession>
<sequence>MNSSNDFNSQFSSNSFLFKQTHHFNQSPDIRSMETIQHTNVQTNGVNLHVATAGPVTGPPVLLLHGFPELWYSWRSQILFLSSAGYRVIAPDLRGYGDSDAPPSSDSYTALHIVGDVVGLLDEFGIDKVLLVGHDWGALIAWYCCLFRPDRIKASVILSVQFFPRNPKMSFIEGFKAVLGDQFYMVRFQEPGKAEKEFASVDIREFFKNVMSNRDPSAPYLPGEVKFEGVPPPSLAPWLTPKDIDYYAQKFSHSGFTGGLNYYRAFDRTWELTAPWTKAEIKVPVKFIVGDLDLTYHFPGAQDYINGDAFEKDVPGLEEVIVIGDASHFINQERPVEINSHIHDFFRNFC</sequence>